<dbReference type="OrthoDB" id="69177at2759"/>
<dbReference type="EMBL" id="NPIC01000001">
    <property type="protein sequence ID" value="RDL40841.1"/>
    <property type="molecule type" value="Genomic_DNA"/>
</dbReference>
<evidence type="ECO:0000256" key="6">
    <source>
        <dbReference type="SAM" id="MobiDB-lite"/>
    </source>
</evidence>
<proteinExistence type="predicted"/>
<dbReference type="GO" id="GO:0031418">
    <property type="term" value="F:L-ascorbic acid binding"/>
    <property type="evidence" value="ECO:0007669"/>
    <property type="project" value="InterPro"/>
</dbReference>
<dbReference type="InterPro" id="IPR045054">
    <property type="entry name" value="P4HA-like"/>
</dbReference>
<comment type="cofactor">
    <cofactor evidence="1">
        <name>L-ascorbate</name>
        <dbReference type="ChEBI" id="CHEBI:38290"/>
    </cofactor>
</comment>
<dbReference type="GO" id="GO:0005783">
    <property type="term" value="C:endoplasmic reticulum"/>
    <property type="evidence" value="ECO:0007669"/>
    <property type="project" value="TreeGrafter"/>
</dbReference>
<dbReference type="Pfam" id="PF13640">
    <property type="entry name" value="2OG-FeII_Oxy_3"/>
    <property type="match status" value="1"/>
</dbReference>
<dbReference type="RefSeq" id="XP_031873497.1">
    <property type="nucleotide sequence ID" value="XM_032009443.1"/>
</dbReference>
<gene>
    <name evidence="8" type="ORF">BP5553_00820</name>
</gene>
<dbReference type="PANTHER" id="PTHR10869:SF241">
    <property type="entry name" value="FE2OG DIOXYGENASE DOMAIN-CONTAINING PROTEIN"/>
    <property type="match status" value="1"/>
</dbReference>
<evidence type="ECO:0000256" key="3">
    <source>
        <dbReference type="ARBA" id="ARBA00022964"/>
    </source>
</evidence>
<keyword evidence="9" id="KW-1185">Reference proteome</keyword>
<dbReference type="InterPro" id="IPR044862">
    <property type="entry name" value="Pro_4_hyd_alph_FE2OG_OXY"/>
</dbReference>
<dbReference type="SUPFAM" id="SSF51197">
    <property type="entry name" value="Clavaminate synthase-like"/>
    <property type="match status" value="1"/>
</dbReference>
<evidence type="ECO:0000256" key="1">
    <source>
        <dbReference type="ARBA" id="ARBA00001961"/>
    </source>
</evidence>
<feature type="domain" description="Prolyl 4-hydroxylase alpha subunit" evidence="7">
    <location>
        <begin position="71"/>
        <end position="310"/>
    </location>
</feature>
<dbReference type="GeneID" id="43593669"/>
<dbReference type="AlphaFoldDB" id="A0A370TZ80"/>
<comment type="caution">
    <text evidence="8">The sequence shown here is derived from an EMBL/GenBank/DDBJ whole genome shotgun (WGS) entry which is preliminary data.</text>
</comment>
<evidence type="ECO:0000256" key="2">
    <source>
        <dbReference type="ARBA" id="ARBA00022723"/>
    </source>
</evidence>
<dbReference type="STRING" id="2656787.A0A370TZ80"/>
<evidence type="ECO:0000313" key="9">
    <source>
        <dbReference type="Proteomes" id="UP000254866"/>
    </source>
</evidence>
<dbReference type="InterPro" id="IPR006620">
    <property type="entry name" value="Pro_4_hyd_alph"/>
</dbReference>
<dbReference type="Proteomes" id="UP000254866">
    <property type="component" value="Unassembled WGS sequence"/>
</dbReference>
<evidence type="ECO:0000256" key="5">
    <source>
        <dbReference type="ARBA" id="ARBA00023004"/>
    </source>
</evidence>
<dbReference type="SMART" id="SM00702">
    <property type="entry name" value="P4Hc"/>
    <property type="match status" value="1"/>
</dbReference>
<keyword evidence="4" id="KW-0560">Oxidoreductase</keyword>
<keyword evidence="2" id="KW-0479">Metal-binding</keyword>
<dbReference type="GO" id="GO:0005506">
    <property type="term" value="F:iron ion binding"/>
    <property type="evidence" value="ECO:0007669"/>
    <property type="project" value="InterPro"/>
</dbReference>
<dbReference type="GO" id="GO:0004656">
    <property type="term" value="F:procollagen-proline 4-dioxygenase activity"/>
    <property type="evidence" value="ECO:0007669"/>
    <property type="project" value="TreeGrafter"/>
</dbReference>
<dbReference type="Gene3D" id="2.60.120.620">
    <property type="entry name" value="q2cbj1_9rhob like domain"/>
    <property type="match status" value="1"/>
</dbReference>
<name>A0A370TZ80_9HELO</name>
<dbReference type="PANTHER" id="PTHR10869">
    <property type="entry name" value="PROLYL 4-HYDROXYLASE ALPHA SUBUNIT"/>
    <property type="match status" value="1"/>
</dbReference>
<organism evidence="8 9">
    <name type="scientific">Venustampulla echinocandica</name>
    <dbReference type="NCBI Taxonomy" id="2656787"/>
    <lineage>
        <taxon>Eukaryota</taxon>
        <taxon>Fungi</taxon>
        <taxon>Dikarya</taxon>
        <taxon>Ascomycota</taxon>
        <taxon>Pezizomycotina</taxon>
        <taxon>Leotiomycetes</taxon>
        <taxon>Helotiales</taxon>
        <taxon>Pleuroascaceae</taxon>
        <taxon>Venustampulla</taxon>
    </lineage>
</organism>
<evidence type="ECO:0000313" key="8">
    <source>
        <dbReference type="EMBL" id="RDL40841.1"/>
    </source>
</evidence>
<keyword evidence="3" id="KW-0223">Dioxygenase</keyword>
<sequence length="329" mass="36626">MSANTILSKMRNQVKSSKSLESRFPDTVRTNYTSLPVSIPPDFLGPLADTSKPTVSRIDFANSPLPEYKSFYAVVLDNVLSAQECQELIHMAEQSAGAHGNGPEKSVENNGWRPAMVNAGYNFEVLSLEYRNSDRIIWDNQEIAHRLWLRVLQGEGMKEYFEEMEGEEYAPVIGPRSVKLGERWAVAEKGLNERLRFLKYGEGQFFREHCDGTYETPDGAFRSFFTLHLYLNDSAQALGIPDSDTEGGKDPANGMLRGGSTPFFSQRMEGRRVDIDPKAGRVLIFQHKGLLHSGDLVTAGIKYTMRTDLMYGMAGSSADGADGVDIEFG</sequence>
<evidence type="ECO:0000256" key="4">
    <source>
        <dbReference type="ARBA" id="ARBA00023002"/>
    </source>
</evidence>
<reference evidence="8 9" key="1">
    <citation type="journal article" date="2018" name="IMA Fungus">
        <title>IMA Genome-F 9: Draft genome sequence of Annulohypoxylon stygium, Aspergillus mulundensis, Berkeleyomyces basicola (syn. Thielaviopsis basicola), Ceratocystis smalleyi, two Cercospora beticola strains, Coleophoma cylindrospora, Fusarium fracticaudum, Phialophora cf. hyalina, and Morchella septimelata.</title>
        <authorList>
            <person name="Wingfield B.D."/>
            <person name="Bills G.F."/>
            <person name="Dong Y."/>
            <person name="Huang W."/>
            <person name="Nel W.J."/>
            <person name="Swalarsk-Parry B.S."/>
            <person name="Vaghefi N."/>
            <person name="Wilken P.M."/>
            <person name="An Z."/>
            <person name="de Beer Z.W."/>
            <person name="De Vos L."/>
            <person name="Chen L."/>
            <person name="Duong T.A."/>
            <person name="Gao Y."/>
            <person name="Hammerbacher A."/>
            <person name="Kikkert J.R."/>
            <person name="Li Y."/>
            <person name="Li H."/>
            <person name="Li K."/>
            <person name="Li Q."/>
            <person name="Liu X."/>
            <person name="Ma X."/>
            <person name="Naidoo K."/>
            <person name="Pethybridge S.J."/>
            <person name="Sun J."/>
            <person name="Steenkamp E.T."/>
            <person name="van der Nest M.A."/>
            <person name="van Wyk S."/>
            <person name="Wingfield M.J."/>
            <person name="Xiong C."/>
            <person name="Yue Q."/>
            <person name="Zhang X."/>
        </authorList>
    </citation>
    <scope>NUCLEOTIDE SEQUENCE [LARGE SCALE GENOMIC DNA]</scope>
    <source>
        <strain evidence="8 9">BP 5553</strain>
    </source>
</reference>
<accession>A0A370TZ80</accession>
<feature type="region of interest" description="Disordered" evidence="6">
    <location>
        <begin position="240"/>
        <end position="261"/>
    </location>
</feature>
<keyword evidence="5" id="KW-0408">Iron</keyword>
<protein>
    <recommendedName>
        <fullName evidence="7">Prolyl 4-hydroxylase alpha subunit domain-containing protein</fullName>
    </recommendedName>
</protein>
<evidence type="ECO:0000259" key="7">
    <source>
        <dbReference type="SMART" id="SM00702"/>
    </source>
</evidence>